<dbReference type="AlphaFoldDB" id="A0A316TBP2"/>
<keyword evidence="1" id="KW-0812">Transmembrane</keyword>
<keyword evidence="1" id="KW-0472">Membrane</keyword>
<name>A0A316TBP2_9ACTN</name>
<sequence length="78" mass="8005">MDRIGRFVRGFGRFWYDFIVGDDPKIAIAVAVVLGLGAVLVGTAGATGVGVVAALAALLLVAFTVAMLVDVGASRRRG</sequence>
<evidence type="ECO:0000256" key="1">
    <source>
        <dbReference type="SAM" id="Phobius"/>
    </source>
</evidence>
<accession>A0A316TBP2</accession>
<evidence type="ECO:0000313" key="3">
    <source>
        <dbReference type="Proteomes" id="UP000245507"/>
    </source>
</evidence>
<dbReference type="RefSeq" id="WP_109697123.1">
    <property type="nucleotide sequence ID" value="NZ_QGDD01000011.1"/>
</dbReference>
<feature type="transmembrane region" description="Helical" evidence="1">
    <location>
        <begin position="26"/>
        <end position="46"/>
    </location>
</feature>
<feature type="transmembrane region" description="Helical" evidence="1">
    <location>
        <begin position="52"/>
        <end position="73"/>
    </location>
</feature>
<evidence type="ECO:0000313" key="2">
    <source>
        <dbReference type="EMBL" id="PWN01148.1"/>
    </source>
</evidence>
<proteinExistence type="predicted"/>
<reference evidence="2 3" key="1">
    <citation type="submission" date="2018-05" db="EMBL/GenBank/DDBJ databases">
        <title>Nocardioides silvaticus genome.</title>
        <authorList>
            <person name="Li C."/>
            <person name="Wang G."/>
        </authorList>
    </citation>
    <scope>NUCLEOTIDE SEQUENCE [LARGE SCALE GENOMIC DNA]</scope>
    <source>
        <strain evidence="2 3">CCTCC AB 2018079</strain>
    </source>
</reference>
<dbReference type="Proteomes" id="UP000245507">
    <property type="component" value="Unassembled WGS sequence"/>
</dbReference>
<keyword evidence="1" id="KW-1133">Transmembrane helix</keyword>
<organism evidence="2 3">
    <name type="scientific">Nocardioides silvaticus</name>
    <dbReference type="NCBI Taxonomy" id="2201891"/>
    <lineage>
        <taxon>Bacteria</taxon>
        <taxon>Bacillati</taxon>
        <taxon>Actinomycetota</taxon>
        <taxon>Actinomycetes</taxon>
        <taxon>Propionibacteriales</taxon>
        <taxon>Nocardioidaceae</taxon>
        <taxon>Nocardioides</taxon>
    </lineage>
</organism>
<protein>
    <submittedName>
        <fullName evidence="2">Uncharacterized protein</fullName>
    </submittedName>
</protein>
<keyword evidence="3" id="KW-1185">Reference proteome</keyword>
<dbReference type="EMBL" id="QGDD01000011">
    <property type="protein sequence ID" value="PWN01148.1"/>
    <property type="molecule type" value="Genomic_DNA"/>
</dbReference>
<gene>
    <name evidence="2" type="ORF">DJ010_20100</name>
</gene>
<comment type="caution">
    <text evidence="2">The sequence shown here is derived from an EMBL/GenBank/DDBJ whole genome shotgun (WGS) entry which is preliminary data.</text>
</comment>